<sequence length="114" mass="12547">MRLSSMPLALCAIFTCISLTAQADTKKERDIHCAAYYEVLSVAGDQPDISRSQSSRASYVLLVHAGYTPEAQEEVAQKMVELHKETPGRMTPASTAKLREKYDAECKVLLKAAL</sequence>
<feature type="signal peptide" evidence="1">
    <location>
        <begin position="1"/>
        <end position="23"/>
    </location>
</feature>
<proteinExistence type="predicted"/>
<evidence type="ECO:0000313" key="5">
    <source>
        <dbReference type="Proteomes" id="UP000590218"/>
    </source>
</evidence>
<dbReference type="EMBL" id="JACARM010000019">
    <property type="protein sequence ID" value="NWE07212.1"/>
    <property type="molecule type" value="Genomic_DNA"/>
</dbReference>
<reference evidence="4 5" key="1">
    <citation type="submission" date="2020-04" db="EMBL/GenBank/DDBJ databases">
        <title>Molecular characterization of pseudomonads from Agaricus bisporus reveal novel blotch 2 pathogens in Western Europe.</title>
        <authorList>
            <person name="Taparia T."/>
            <person name="Krijger M."/>
            <person name="Haynes E."/>
            <person name="Elpinstone J.G."/>
            <person name="Noble R."/>
            <person name="Van Der Wolf J."/>
        </authorList>
    </citation>
    <scope>NUCLEOTIDE SEQUENCE [LARGE SCALE GENOMIC DNA]</scope>
    <source>
        <strain evidence="3 5">K6002</strain>
        <strain evidence="2 4">K7002</strain>
    </source>
</reference>
<dbReference type="AlphaFoldDB" id="A0A7Y8E3A7"/>
<name>A0A7Y8E3A7_9PSED</name>
<gene>
    <name evidence="2" type="ORF">HX788_08910</name>
    <name evidence="3" type="ORF">HX795_04970</name>
</gene>
<evidence type="ECO:0000313" key="3">
    <source>
        <dbReference type="EMBL" id="NWE81438.1"/>
    </source>
</evidence>
<dbReference type="RefSeq" id="WP_176992363.1">
    <property type="nucleotide sequence ID" value="NZ_JACARL010000029.1"/>
</dbReference>
<dbReference type="Proteomes" id="UP000590218">
    <property type="component" value="Unassembled WGS sequence"/>
</dbReference>
<evidence type="ECO:0000313" key="2">
    <source>
        <dbReference type="EMBL" id="NWE07212.1"/>
    </source>
</evidence>
<feature type="chain" id="PRO_5036218367" evidence="1">
    <location>
        <begin position="24"/>
        <end position="114"/>
    </location>
</feature>
<dbReference type="EMBL" id="JACARL010000029">
    <property type="protein sequence ID" value="NWE81438.1"/>
    <property type="molecule type" value="Genomic_DNA"/>
</dbReference>
<evidence type="ECO:0000313" key="4">
    <source>
        <dbReference type="Proteomes" id="UP000563268"/>
    </source>
</evidence>
<accession>A0A7Y8E3A7</accession>
<comment type="caution">
    <text evidence="2">The sequence shown here is derived from an EMBL/GenBank/DDBJ whole genome shotgun (WGS) entry which is preliminary data.</text>
</comment>
<protein>
    <submittedName>
        <fullName evidence="2">Uncharacterized protein</fullName>
    </submittedName>
</protein>
<organism evidence="2 4">
    <name type="scientific">Pseudomonas edaphica</name>
    <dbReference type="NCBI Taxonomy" id="2006980"/>
    <lineage>
        <taxon>Bacteria</taxon>
        <taxon>Pseudomonadati</taxon>
        <taxon>Pseudomonadota</taxon>
        <taxon>Gammaproteobacteria</taxon>
        <taxon>Pseudomonadales</taxon>
        <taxon>Pseudomonadaceae</taxon>
        <taxon>Pseudomonas</taxon>
    </lineage>
</organism>
<dbReference type="Proteomes" id="UP000563268">
    <property type="component" value="Unassembled WGS sequence"/>
</dbReference>
<keyword evidence="1" id="KW-0732">Signal</keyword>
<evidence type="ECO:0000256" key="1">
    <source>
        <dbReference type="SAM" id="SignalP"/>
    </source>
</evidence>